<feature type="domain" description="Peptidase C1A papain C-terminal" evidence="1">
    <location>
        <begin position="160"/>
        <end position="200"/>
    </location>
</feature>
<dbReference type="AlphaFoldDB" id="A0A2N5D383"/>
<evidence type="ECO:0000313" key="4">
    <source>
        <dbReference type="Proteomes" id="UP000234483"/>
    </source>
</evidence>
<dbReference type="GO" id="GO:0006508">
    <property type="term" value="P:proteolysis"/>
    <property type="evidence" value="ECO:0007669"/>
    <property type="project" value="InterPro"/>
</dbReference>
<reference evidence="3 4" key="1">
    <citation type="submission" date="2017-12" db="EMBL/GenBank/DDBJ databases">
        <title>The genome sequence of Caulobacter flavus CGMCC1 15093.</title>
        <authorList>
            <person name="Gao J."/>
            <person name="Mao X."/>
            <person name="Sun J."/>
        </authorList>
    </citation>
    <scope>NUCLEOTIDE SEQUENCE [LARGE SCALE GENOMIC DNA]</scope>
    <source>
        <strain evidence="3 4">CGMCC1 15093</strain>
    </source>
</reference>
<dbReference type="InterPro" id="IPR025660">
    <property type="entry name" value="Pept_his_AS"/>
</dbReference>
<name>A0A2N5D383_9CAUL</name>
<reference evidence="2 5" key="2">
    <citation type="submission" date="2018-01" db="EMBL/GenBank/DDBJ databases">
        <title>Complete genome sequence of Caulobacter flavus RHGG3.</title>
        <authorList>
            <person name="Yang E."/>
        </authorList>
    </citation>
    <scope>NUCLEOTIDE SEQUENCE [LARGE SCALE GENOMIC DNA]</scope>
    <source>
        <strain evidence="2 5">RHGG3</strain>
    </source>
</reference>
<dbReference type="SUPFAM" id="SSF54001">
    <property type="entry name" value="Cysteine proteinases"/>
    <property type="match status" value="1"/>
</dbReference>
<dbReference type="Pfam" id="PF00112">
    <property type="entry name" value="Peptidase_C1"/>
    <property type="match status" value="1"/>
</dbReference>
<dbReference type="InterPro" id="IPR038765">
    <property type="entry name" value="Papain-like_cys_pep_sf"/>
</dbReference>
<evidence type="ECO:0000313" key="5">
    <source>
        <dbReference type="Proteomes" id="UP000281192"/>
    </source>
</evidence>
<dbReference type="Gene3D" id="3.90.70.10">
    <property type="entry name" value="Cysteine proteinases"/>
    <property type="match status" value="1"/>
</dbReference>
<evidence type="ECO:0000259" key="1">
    <source>
        <dbReference type="Pfam" id="PF00112"/>
    </source>
</evidence>
<dbReference type="CDD" id="cd02619">
    <property type="entry name" value="Peptidase_C1"/>
    <property type="match status" value="1"/>
</dbReference>
<dbReference type="EMBL" id="CP026100">
    <property type="protein sequence ID" value="AYV48966.1"/>
    <property type="molecule type" value="Genomic_DNA"/>
</dbReference>
<organism evidence="3 4">
    <name type="scientific">Caulobacter flavus</name>
    <dbReference type="NCBI Taxonomy" id="1679497"/>
    <lineage>
        <taxon>Bacteria</taxon>
        <taxon>Pseudomonadati</taxon>
        <taxon>Pseudomonadota</taxon>
        <taxon>Alphaproteobacteria</taxon>
        <taxon>Caulobacterales</taxon>
        <taxon>Caulobacteraceae</taxon>
        <taxon>Caulobacter</taxon>
    </lineage>
</organism>
<protein>
    <submittedName>
        <fullName evidence="3">Peptidase C1</fullName>
    </submittedName>
</protein>
<dbReference type="Proteomes" id="UP000281192">
    <property type="component" value="Chromosome"/>
</dbReference>
<evidence type="ECO:0000313" key="3">
    <source>
        <dbReference type="EMBL" id="PLR20534.1"/>
    </source>
</evidence>
<sequence>MTGSISVQIDLRNRLGPARDQGRRPTCLAFAASDAHAGLRAPWPPLSCEAAFFHAQRRAKRPSQVGATLPSIIEALAEDGQPLETVWPYLATLPEPWAAPDFNDPVYHCIGAPAAPSWDHLVASLESGRLVLMLMMLSQGFFTPDAFGVVQLHSGPPDPAIRHAVLAVGHGEVGGEPAVLVRNSWGNGWGVDGHAWLPRSYVAASLFGTALFKEKSDVSGDPVAA</sequence>
<dbReference type="PROSITE" id="PS00639">
    <property type="entry name" value="THIOL_PROTEASE_HIS"/>
    <property type="match status" value="1"/>
</dbReference>
<dbReference type="EMBL" id="PJRQ01000006">
    <property type="protein sequence ID" value="PLR20534.1"/>
    <property type="molecule type" value="Genomic_DNA"/>
</dbReference>
<dbReference type="InterPro" id="IPR000668">
    <property type="entry name" value="Peptidase_C1A_C"/>
</dbReference>
<evidence type="ECO:0000313" key="2">
    <source>
        <dbReference type="EMBL" id="AYV48966.1"/>
    </source>
</evidence>
<gene>
    <name evidence="2" type="ORF">C1707_23410</name>
    <name evidence="3" type="ORF">CFHF_02055</name>
</gene>
<dbReference type="RefSeq" id="WP_101711372.1">
    <property type="nucleotide sequence ID" value="NZ_CP026100.1"/>
</dbReference>
<dbReference type="OrthoDB" id="5318987at2"/>
<proteinExistence type="predicted"/>
<dbReference type="GO" id="GO:0008234">
    <property type="term" value="F:cysteine-type peptidase activity"/>
    <property type="evidence" value="ECO:0007669"/>
    <property type="project" value="InterPro"/>
</dbReference>
<dbReference type="Proteomes" id="UP000234483">
    <property type="component" value="Unassembled WGS sequence"/>
</dbReference>
<keyword evidence="5" id="KW-1185">Reference proteome</keyword>
<dbReference type="KEGG" id="cfh:C1707_23410"/>
<accession>A0A2N5D383</accession>